<organism evidence="1 2">
    <name type="scientific">Austropuccinia psidii MF-1</name>
    <dbReference type="NCBI Taxonomy" id="1389203"/>
    <lineage>
        <taxon>Eukaryota</taxon>
        <taxon>Fungi</taxon>
        <taxon>Dikarya</taxon>
        <taxon>Basidiomycota</taxon>
        <taxon>Pucciniomycotina</taxon>
        <taxon>Pucciniomycetes</taxon>
        <taxon>Pucciniales</taxon>
        <taxon>Sphaerophragmiaceae</taxon>
        <taxon>Austropuccinia</taxon>
    </lineage>
</organism>
<evidence type="ECO:0000313" key="1">
    <source>
        <dbReference type="EMBL" id="MBW0524297.1"/>
    </source>
</evidence>
<comment type="caution">
    <text evidence="1">The sequence shown here is derived from an EMBL/GenBank/DDBJ whole genome shotgun (WGS) entry which is preliminary data.</text>
</comment>
<gene>
    <name evidence="1" type="ORF">O181_064012</name>
</gene>
<accession>A0A9Q3EUZ1</accession>
<name>A0A9Q3EUZ1_9BASI</name>
<dbReference type="PANTHER" id="PTHR11439:SF467">
    <property type="entry name" value="INTEGRASE CATALYTIC DOMAIN-CONTAINING PROTEIN"/>
    <property type="match status" value="1"/>
</dbReference>
<keyword evidence="2" id="KW-1185">Reference proteome</keyword>
<sequence length="213" mass="24330">MWQLKPVQVLRDLGINATRADDSLYSITESLILLHVHVNIGFLIGKSEQEILQFLKSLHTQLKLKYQKNPIQHLGYHLMWAPDGSVQLSQHDLIVCLLSDTDMENKHSVKSPYNDNLLKELETVDEPNNTTSFQQAIGSFNYLAQNTCPDILFTVKSLSRYATHPTDKHWVALKHLLSYLKGSLDLCLHYFNCENGSCLIGWADANYENDRSD</sequence>
<dbReference type="PANTHER" id="PTHR11439">
    <property type="entry name" value="GAG-POL-RELATED RETROTRANSPOSON"/>
    <property type="match status" value="1"/>
</dbReference>
<reference evidence="1" key="1">
    <citation type="submission" date="2021-03" db="EMBL/GenBank/DDBJ databases">
        <title>Draft genome sequence of rust myrtle Austropuccinia psidii MF-1, a brazilian biotype.</title>
        <authorList>
            <person name="Quecine M.C."/>
            <person name="Pachon D.M.R."/>
            <person name="Bonatelli M.L."/>
            <person name="Correr F.H."/>
            <person name="Franceschini L.M."/>
            <person name="Leite T.F."/>
            <person name="Margarido G.R.A."/>
            <person name="Almeida C.A."/>
            <person name="Ferrarezi J.A."/>
            <person name="Labate C.A."/>
        </authorList>
    </citation>
    <scope>NUCLEOTIDE SEQUENCE</scope>
    <source>
        <strain evidence="1">MF-1</strain>
    </source>
</reference>
<proteinExistence type="predicted"/>
<protein>
    <recommendedName>
        <fullName evidence="3">Reverse transcriptase Ty1/copia-type domain-containing protein</fullName>
    </recommendedName>
</protein>
<dbReference type="EMBL" id="AVOT02030947">
    <property type="protein sequence ID" value="MBW0524297.1"/>
    <property type="molecule type" value="Genomic_DNA"/>
</dbReference>
<dbReference type="Proteomes" id="UP000765509">
    <property type="component" value="Unassembled WGS sequence"/>
</dbReference>
<evidence type="ECO:0000313" key="2">
    <source>
        <dbReference type="Proteomes" id="UP000765509"/>
    </source>
</evidence>
<dbReference type="AlphaFoldDB" id="A0A9Q3EUZ1"/>
<evidence type="ECO:0008006" key="3">
    <source>
        <dbReference type="Google" id="ProtNLM"/>
    </source>
</evidence>